<accession>A0A8X6Y526</accession>
<dbReference type="AlphaFoldDB" id="A0A8X6Y526"/>
<dbReference type="Proteomes" id="UP000886998">
    <property type="component" value="Unassembled WGS sequence"/>
</dbReference>
<proteinExistence type="predicted"/>
<protein>
    <submittedName>
        <fullName evidence="1">Uncharacterized protein</fullName>
    </submittedName>
</protein>
<comment type="caution">
    <text evidence="1">The sequence shown here is derived from an EMBL/GenBank/DDBJ whole genome shotgun (WGS) entry which is preliminary data.</text>
</comment>
<evidence type="ECO:0000313" key="2">
    <source>
        <dbReference type="Proteomes" id="UP000886998"/>
    </source>
</evidence>
<reference evidence="1" key="1">
    <citation type="submission" date="2020-08" db="EMBL/GenBank/DDBJ databases">
        <title>Multicomponent nature underlies the extraordinary mechanical properties of spider dragline silk.</title>
        <authorList>
            <person name="Kono N."/>
            <person name="Nakamura H."/>
            <person name="Mori M."/>
            <person name="Yoshida Y."/>
            <person name="Ohtoshi R."/>
            <person name="Malay A.D."/>
            <person name="Moran D.A.P."/>
            <person name="Tomita M."/>
            <person name="Numata K."/>
            <person name="Arakawa K."/>
        </authorList>
    </citation>
    <scope>NUCLEOTIDE SEQUENCE</scope>
</reference>
<keyword evidence="2" id="KW-1185">Reference proteome</keyword>
<name>A0A8X6Y526_9ARAC</name>
<organism evidence="1 2">
    <name type="scientific">Trichonephila inaurata madagascariensis</name>
    <dbReference type="NCBI Taxonomy" id="2747483"/>
    <lineage>
        <taxon>Eukaryota</taxon>
        <taxon>Metazoa</taxon>
        <taxon>Ecdysozoa</taxon>
        <taxon>Arthropoda</taxon>
        <taxon>Chelicerata</taxon>
        <taxon>Arachnida</taxon>
        <taxon>Araneae</taxon>
        <taxon>Araneomorphae</taxon>
        <taxon>Entelegynae</taxon>
        <taxon>Araneoidea</taxon>
        <taxon>Nephilidae</taxon>
        <taxon>Trichonephila</taxon>
        <taxon>Trichonephila inaurata</taxon>
    </lineage>
</organism>
<dbReference type="EMBL" id="BMAV01015520">
    <property type="protein sequence ID" value="GFY65049.1"/>
    <property type="molecule type" value="Genomic_DNA"/>
</dbReference>
<evidence type="ECO:0000313" key="1">
    <source>
        <dbReference type="EMBL" id="GFY65049.1"/>
    </source>
</evidence>
<sequence>MRTVKGFEQVQGGLGLLKWKSKAFCELDGKHVFDKINIKGPSCSGVDGRSLCAGMVRKFERYVPGTVHVT</sequence>
<gene>
    <name evidence="1" type="ORF">TNIN_401091</name>
</gene>